<evidence type="ECO:0000256" key="2">
    <source>
        <dbReference type="ARBA" id="ARBA00023125"/>
    </source>
</evidence>
<dbReference type="InterPro" id="IPR001647">
    <property type="entry name" value="HTH_TetR"/>
</dbReference>
<evidence type="ECO:0000256" key="1">
    <source>
        <dbReference type="ARBA" id="ARBA00023015"/>
    </source>
</evidence>
<dbReference type="InterPro" id="IPR050109">
    <property type="entry name" value="HTH-type_TetR-like_transc_reg"/>
</dbReference>
<organism evidence="6 7">
    <name type="scientific">Subtercola vilae</name>
    <dbReference type="NCBI Taxonomy" id="2056433"/>
    <lineage>
        <taxon>Bacteria</taxon>
        <taxon>Bacillati</taxon>
        <taxon>Actinomycetota</taxon>
        <taxon>Actinomycetes</taxon>
        <taxon>Micrococcales</taxon>
        <taxon>Microbacteriaceae</taxon>
        <taxon>Subtercola</taxon>
    </lineage>
</organism>
<dbReference type="OrthoDB" id="3869819at2"/>
<evidence type="ECO:0000259" key="5">
    <source>
        <dbReference type="PROSITE" id="PS50977"/>
    </source>
</evidence>
<dbReference type="PANTHER" id="PTHR30055:SF234">
    <property type="entry name" value="HTH-TYPE TRANSCRIPTIONAL REGULATOR BETI"/>
    <property type="match status" value="1"/>
</dbReference>
<keyword evidence="7" id="KW-1185">Reference proteome</keyword>
<proteinExistence type="predicted"/>
<keyword evidence="3" id="KW-0804">Transcription</keyword>
<protein>
    <submittedName>
        <fullName evidence="6">TetR/AcrR family transcriptional regulator</fullName>
    </submittedName>
</protein>
<dbReference type="Proteomes" id="UP000306192">
    <property type="component" value="Unassembled WGS sequence"/>
</dbReference>
<comment type="caution">
    <text evidence="6">The sequence shown here is derived from an EMBL/GenBank/DDBJ whole genome shotgun (WGS) entry which is preliminary data.</text>
</comment>
<dbReference type="Pfam" id="PF00440">
    <property type="entry name" value="TetR_N"/>
    <property type="match status" value="1"/>
</dbReference>
<keyword evidence="1" id="KW-0805">Transcription regulation</keyword>
<dbReference type="RefSeq" id="WP_136641458.1">
    <property type="nucleotide sequence ID" value="NZ_QYRT01000008.1"/>
</dbReference>
<dbReference type="PANTHER" id="PTHR30055">
    <property type="entry name" value="HTH-TYPE TRANSCRIPTIONAL REGULATOR RUTR"/>
    <property type="match status" value="1"/>
</dbReference>
<feature type="DNA-binding region" description="H-T-H motif" evidence="4">
    <location>
        <begin position="36"/>
        <end position="55"/>
    </location>
</feature>
<dbReference type="InterPro" id="IPR036271">
    <property type="entry name" value="Tet_transcr_reg_TetR-rel_C_sf"/>
</dbReference>
<reference evidence="6 7" key="1">
    <citation type="journal article" date="2019" name="Microorganisms">
        <title>Systematic Affiliation and Genome Analysis of Subtercola vilae DB165(T) with Particular Emphasis on Cold Adaptation of an Isolate from a High-Altitude Cold Volcano Lake.</title>
        <authorList>
            <person name="Villalobos A.S."/>
            <person name="Wiese J."/>
            <person name="Imhoff J.F."/>
            <person name="Dorador C."/>
            <person name="Keller A."/>
            <person name="Hentschel U."/>
        </authorList>
    </citation>
    <scope>NUCLEOTIDE SEQUENCE [LARGE SCALE GENOMIC DNA]</scope>
    <source>
        <strain evidence="6 7">DB165</strain>
    </source>
</reference>
<accession>A0A4T2C644</accession>
<sequence>MNDFSASRAPRRDATENRQALLDSARLLLNRDPDTSLEAIAAGAGLSRRSIYGHFATRDKLIVALQASGSERVIAALAAVDHPDSRIAIALIGARLWSEVEHVRVMAQLAVRGPQRELFGETLAPLRAQLLAIVRRGVESGELRPDIEPGTLARLIEGAALSVLDEAVRHSLSRAEGHRLVMLAGLGAAGLSWREATAVVTDNPELRLIEEKTS</sequence>
<dbReference type="Gene3D" id="1.10.357.10">
    <property type="entry name" value="Tetracycline Repressor, domain 2"/>
    <property type="match status" value="1"/>
</dbReference>
<dbReference type="SUPFAM" id="SSF48498">
    <property type="entry name" value="Tetracyclin repressor-like, C-terminal domain"/>
    <property type="match status" value="1"/>
</dbReference>
<dbReference type="GO" id="GO:0003700">
    <property type="term" value="F:DNA-binding transcription factor activity"/>
    <property type="evidence" value="ECO:0007669"/>
    <property type="project" value="TreeGrafter"/>
</dbReference>
<dbReference type="InterPro" id="IPR009057">
    <property type="entry name" value="Homeodomain-like_sf"/>
</dbReference>
<dbReference type="AlphaFoldDB" id="A0A4T2C644"/>
<evidence type="ECO:0000313" key="6">
    <source>
        <dbReference type="EMBL" id="TIH38721.1"/>
    </source>
</evidence>
<dbReference type="PROSITE" id="PS50977">
    <property type="entry name" value="HTH_TETR_2"/>
    <property type="match status" value="1"/>
</dbReference>
<dbReference type="SUPFAM" id="SSF46689">
    <property type="entry name" value="Homeodomain-like"/>
    <property type="match status" value="1"/>
</dbReference>
<feature type="domain" description="HTH tetR-type" evidence="5">
    <location>
        <begin position="15"/>
        <end position="73"/>
    </location>
</feature>
<evidence type="ECO:0000313" key="7">
    <source>
        <dbReference type="Proteomes" id="UP000306192"/>
    </source>
</evidence>
<evidence type="ECO:0000256" key="3">
    <source>
        <dbReference type="ARBA" id="ARBA00023163"/>
    </source>
</evidence>
<dbReference type="GO" id="GO:0000976">
    <property type="term" value="F:transcription cis-regulatory region binding"/>
    <property type="evidence" value="ECO:0007669"/>
    <property type="project" value="TreeGrafter"/>
</dbReference>
<evidence type="ECO:0000256" key="4">
    <source>
        <dbReference type="PROSITE-ProRule" id="PRU00335"/>
    </source>
</evidence>
<keyword evidence="2 4" id="KW-0238">DNA-binding</keyword>
<name>A0A4T2C644_9MICO</name>
<dbReference type="EMBL" id="QYRT01000008">
    <property type="protein sequence ID" value="TIH38721.1"/>
    <property type="molecule type" value="Genomic_DNA"/>
</dbReference>
<gene>
    <name evidence="6" type="ORF">D4765_06415</name>
</gene>